<evidence type="ECO:0000313" key="2">
    <source>
        <dbReference type="EMBL" id="BAD81873.1"/>
    </source>
</evidence>
<evidence type="ECO:0000313" key="3">
    <source>
        <dbReference type="EMBL" id="BAD82215.1"/>
    </source>
</evidence>
<evidence type="ECO:0000313" key="4">
    <source>
        <dbReference type="Proteomes" id="UP000000763"/>
    </source>
</evidence>
<reference evidence="4" key="2">
    <citation type="journal article" date="2005" name="Nature">
        <title>The map-based sequence of the rice genome.</title>
        <authorList>
            <consortium name="International rice genome sequencing project (IRGSP)"/>
            <person name="Matsumoto T."/>
            <person name="Wu J."/>
            <person name="Kanamori H."/>
            <person name="Katayose Y."/>
            <person name="Fujisawa M."/>
            <person name="Namiki N."/>
            <person name="Mizuno H."/>
            <person name="Yamamoto K."/>
            <person name="Antonio B.A."/>
            <person name="Baba T."/>
            <person name="Sakata K."/>
            <person name="Nagamura Y."/>
            <person name="Aoki H."/>
            <person name="Arikawa K."/>
            <person name="Arita K."/>
            <person name="Bito T."/>
            <person name="Chiden Y."/>
            <person name="Fujitsuka N."/>
            <person name="Fukunaka R."/>
            <person name="Hamada M."/>
            <person name="Harada C."/>
            <person name="Hayashi A."/>
            <person name="Hijishita S."/>
            <person name="Honda M."/>
            <person name="Hosokawa S."/>
            <person name="Ichikawa Y."/>
            <person name="Idonuma A."/>
            <person name="Iijima M."/>
            <person name="Ikeda M."/>
            <person name="Ikeno M."/>
            <person name="Ito K."/>
            <person name="Ito S."/>
            <person name="Ito T."/>
            <person name="Ito Y."/>
            <person name="Ito Y."/>
            <person name="Iwabuchi A."/>
            <person name="Kamiya K."/>
            <person name="Karasawa W."/>
            <person name="Kurita K."/>
            <person name="Katagiri S."/>
            <person name="Kikuta A."/>
            <person name="Kobayashi H."/>
            <person name="Kobayashi N."/>
            <person name="Machita K."/>
            <person name="Maehara T."/>
            <person name="Masukawa M."/>
            <person name="Mizubayashi T."/>
            <person name="Mukai Y."/>
            <person name="Nagasaki H."/>
            <person name="Nagata Y."/>
            <person name="Naito S."/>
            <person name="Nakashima M."/>
            <person name="Nakama Y."/>
            <person name="Nakamichi Y."/>
            <person name="Nakamura M."/>
            <person name="Meguro A."/>
            <person name="Negishi M."/>
            <person name="Ohta I."/>
            <person name="Ohta T."/>
            <person name="Okamoto M."/>
            <person name="Ono N."/>
            <person name="Saji S."/>
            <person name="Sakaguchi M."/>
            <person name="Sakai K."/>
            <person name="Shibata M."/>
            <person name="Shimokawa T."/>
            <person name="Song J."/>
            <person name="Takazaki Y."/>
            <person name="Terasawa K."/>
            <person name="Tsugane M."/>
            <person name="Tsuji K."/>
            <person name="Ueda S."/>
            <person name="Waki K."/>
            <person name="Yamagata H."/>
            <person name="Yamamoto M."/>
            <person name="Yamamoto S."/>
            <person name="Yamane H."/>
            <person name="Yoshiki S."/>
            <person name="Yoshihara R."/>
            <person name="Yukawa K."/>
            <person name="Zhong H."/>
            <person name="Yano M."/>
            <person name="Yuan Q."/>
            <person name="Ouyang S."/>
            <person name="Liu J."/>
            <person name="Jones K.M."/>
            <person name="Gansberger K."/>
            <person name="Moffat K."/>
            <person name="Hill J."/>
            <person name="Bera J."/>
            <person name="Fadrosh D."/>
            <person name="Jin S."/>
            <person name="Johri S."/>
            <person name="Kim M."/>
            <person name="Overton L."/>
            <person name="Reardon M."/>
            <person name="Tsitrin T."/>
            <person name="Vuong H."/>
            <person name="Weaver B."/>
            <person name="Ciecko A."/>
            <person name="Tallon L."/>
            <person name="Jackson J."/>
            <person name="Pai G."/>
            <person name="Aken S.V."/>
            <person name="Utterback T."/>
            <person name="Reidmuller S."/>
            <person name="Feldblyum T."/>
            <person name="Hsiao J."/>
            <person name="Zismann V."/>
            <person name="Iobst S."/>
            <person name="de Vazeille A.R."/>
            <person name="Buell C.R."/>
            <person name="Ying K."/>
            <person name="Li Y."/>
            <person name="Lu T."/>
            <person name="Huang Y."/>
            <person name="Zhao Q."/>
            <person name="Feng Q."/>
            <person name="Zhang L."/>
            <person name="Zhu J."/>
            <person name="Weng Q."/>
            <person name="Mu J."/>
            <person name="Lu Y."/>
            <person name="Fan D."/>
            <person name="Liu Y."/>
            <person name="Guan J."/>
            <person name="Zhang Y."/>
            <person name="Yu S."/>
            <person name="Liu X."/>
            <person name="Zhang Y."/>
            <person name="Hong G."/>
            <person name="Han B."/>
            <person name="Choisne N."/>
            <person name="Demange N."/>
            <person name="Orjeda G."/>
            <person name="Samain S."/>
            <person name="Cattolico L."/>
            <person name="Pelletier E."/>
            <person name="Couloux A."/>
            <person name="Segurens B."/>
            <person name="Wincker P."/>
            <person name="D'Hont A."/>
            <person name="Scarpelli C."/>
            <person name="Weissenbach J."/>
            <person name="Salanoubat M."/>
            <person name="Quetier F."/>
            <person name="Yu Y."/>
            <person name="Kim H.R."/>
            <person name="Rambo T."/>
            <person name="Currie J."/>
            <person name="Collura K."/>
            <person name="Luo M."/>
            <person name="Yang T."/>
            <person name="Ammiraju J.S.S."/>
            <person name="Engler F."/>
            <person name="Soderlund C."/>
            <person name="Wing R.A."/>
            <person name="Palmer L.E."/>
            <person name="de la Bastide M."/>
            <person name="Spiegel L."/>
            <person name="Nascimento L."/>
            <person name="Zutavern T."/>
            <person name="O'Shaughnessy A."/>
            <person name="Dike S."/>
            <person name="Dedhia N."/>
            <person name="Preston R."/>
            <person name="Balija V."/>
            <person name="McCombie W.R."/>
            <person name="Chow T."/>
            <person name="Chen H."/>
            <person name="Chung M."/>
            <person name="Chen C."/>
            <person name="Shaw J."/>
            <person name="Wu H."/>
            <person name="Hsiao K."/>
            <person name="Chao Y."/>
            <person name="Chu M."/>
            <person name="Cheng C."/>
            <person name="Hour A."/>
            <person name="Lee P."/>
            <person name="Lin S."/>
            <person name="Lin Y."/>
            <person name="Liou J."/>
            <person name="Liu S."/>
            <person name="Hsing Y."/>
            <person name="Raghuvanshi S."/>
            <person name="Mohanty A."/>
            <person name="Bharti A.K."/>
            <person name="Gaur A."/>
            <person name="Gupta V."/>
            <person name="Kumar D."/>
            <person name="Ravi V."/>
            <person name="Vij S."/>
            <person name="Kapur A."/>
            <person name="Khurana P."/>
            <person name="Khurana P."/>
            <person name="Khurana J.P."/>
            <person name="Tyagi A.K."/>
            <person name="Gaikwad K."/>
            <person name="Singh A."/>
            <person name="Dalal V."/>
            <person name="Srivastava S."/>
            <person name="Dixit A."/>
            <person name="Pal A.K."/>
            <person name="Ghazi I.A."/>
            <person name="Yadav M."/>
            <person name="Pandit A."/>
            <person name="Bhargava A."/>
            <person name="Sureshbabu K."/>
            <person name="Batra K."/>
            <person name="Sharma T.R."/>
            <person name="Mohapatra T."/>
            <person name="Singh N.K."/>
            <person name="Messing J."/>
            <person name="Nelson A.B."/>
            <person name="Fuks G."/>
            <person name="Kavchok S."/>
            <person name="Keizer G."/>
            <person name="Linton E."/>
            <person name="Llaca V."/>
            <person name="Song R."/>
            <person name="Tanyolac B."/>
            <person name="Young S."/>
            <person name="Ho-Il K."/>
            <person name="Hahn J.H."/>
            <person name="Sangsakoo G."/>
            <person name="Vanavichit A."/>
            <person name="de Mattos Luiz.A.T."/>
            <person name="Zimmer P.D."/>
            <person name="Malone G."/>
            <person name="Dellagostin O."/>
            <person name="de Oliveira A.C."/>
            <person name="Bevan M."/>
            <person name="Bancroft I."/>
            <person name="Minx P."/>
            <person name="Cordum H."/>
            <person name="Wilson R."/>
            <person name="Cheng Z."/>
            <person name="Jin W."/>
            <person name="Jiang J."/>
            <person name="Leong S.A."/>
            <person name="Iwama H."/>
            <person name="Gojobori T."/>
            <person name="Itoh T."/>
            <person name="Niimura Y."/>
            <person name="Fujii Y."/>
            <person name="Habara T."/>
            <person name="Sakai H."/>
            <person name="Sato Y."/>
            <person name="Wilson G."/>
            <person name="Kumar K."/>
            <person name="McCouch S."/>
            <person name="Juretic N."/>
            <person name="Hoen D."/>
            <person name="Wright S."/>
            <person name="Bruskiewich R."/>
            <person name="Bureau T."/>
            <person name="Miyao A."/>
            <person name="Hirochika H."/>
            <person name="Nishikawa T."/>
            <person name="Kadowaki K."/>
            <person name="Sugiura M."/>
            <person name="Burr B."/>
            <person name="Sasaki T."/>
        </authorList>
    </citation>
    <scope>NUCLEOTIDE SEQUENCE [LARGE SCALE GENOMIC DNA]</scope>
    <source>
        <strain evidence="4">cv. Nipponbare</strain>
    </source>
</reference>
<feature type="compositionally biased region" description="Basic and acidic residues" evidence="1">
    <location>
        <begin position="97"/>
        <end position="106"/>
    </location>
</feature>
<reference evidence="4" key="3">
    <citation type="journal article" date="2008" name="Nucleic Acids Res.">
        <title>The rice annotation project database (RAP-DB): 2008 update.</title>
        <authorList>
            <consortium name="The rice annotation project (RAP)"/>
        </authorList>
    </citation>
    <scope>GENOME REANNOTATION</scope>
    <source>
        <strain evidence="4">cv. Nipponbare</strain>
    </source>
</reference>
<accession>Q5N8I3</accession>
<gene>
    <name evidence="3" type="ORF">P0047E11.12</name>
    <name evidence="2" type="ORF">P0454A11.31</name>
</gene>
<feature type="compositionally biased region" description="Basic and acidic residues" evidence="1">
    <location>
        <begin position="59"/>
        <end position="75"/>
    </location>
</feature>
<dbReference type="Proteomes" id="UP000817658">
    <property type="component" value="Chromosome 1"/>
</dbReference>
<dbReference type="EMBL" id="AP003254">
    <property type="protein sequence ID" value="BAD81873.1"/>
    <property type="molecule type" value="Genomic_DNA"/>
</dbReference>
<dbReference type="AlphaFoldDB" id="Q5N8I3"/>
<accession>Q5N9I3</accession>
<proteinExistence type="predicted"/>
<sequence>MAFRCRERWWRRRPAHRGRGRGGRRRNSGGNATVAGGDALPEVFAGNRGQAGVEGDAVTSREDGDDDGCRTDEGRGTVAGWREYSGTNATGCRRGHRSGEFPARRR</sequence>
<feature type="compositionally biased region" description="Basic residues" evidence="1">
    <location>
        <begin position="9"/>
        <end position="27"/>
    </location>
</feature>
<organism evidence="2">
    <name type="scientific">Oryza sativa subsp. japonica</name>
    <name type="common">Rice</name>
    <dbReference type="NCBI Taxonomy" id="39947"/>
    <lineage>
        <taxon>Eukaryota</taxon>
        <taxon>Viridiplantae</taxon>
        <taxon>Streptophyta</taxon>
        <taxon>Embryophyta</taxon>
        <taxon>Tracheophyta</taxon>
        <taxon>Spermatophyta</taxon>
        <taxon>Magnoliopsida</taxon>
        <taxon>Liliopsida</taxon>
        <taxon>Poales</taxon>
        <taxon>Poaceae</taxon>
        <taxon>BOP clade</taxon>
        <taxon>Oryzoideae</taxon>
        <taxon>Oryzeae</taxon>
        <taxon>Oryzinae</taxon>
        <taxon>Oryza</taxon>
        <taxon>Oryza sativa</taxon>
    </lineage>
</organism>
<name>Q5N8I3_ORYSJ</name>
<feature type="region of interest" description="Disordered" evidence="1">
    <location>
        <begin position="1"/>
        <end position="106"/>
    </location>
</feature>
<reference evidence="2" key="1">
    <citation type="journal article" date="2002" name="Nature">
        <title>The genome sequence and structure of rice chromosome 1.</title>
        <authorList>
            <person name="Sasaki T."/>
            <person name="Matsumoto T."/>
            <person name="Yamamoto K."/>
            <person name="Sakata K."/>
            <person name="Baba T."/>
            <person name="Katayose Y."/>
            <person name="Wu J."/>
            <person name="Niimura Y."/>
            <person name="Cheng Z."/>
            <person name="Nagamura Y."/>
            <person name="Antonio B.A."/>
            <person name="Kanamori H."/>
            <person name="Hosokawa S."/>
            <person name="Masukawa M."/>
            <person name="Arikawa K."/>
            <person name="Chiden Y."/>
            <person name="Hayashi M."/>
            <person name="Okamoto M."/>
            <person name="Ando T."/>
            <person name="Aoki H."/>
            <person name="Arita K."/>
            <person name="Hamada M."/>
            <person name="Harada C."/>
            <person name="Hijishita S."/>
            <person name="Honda M."/>
            <person name="Ichikawa Y."/>
            <person name="Idonuma A."/>
            <person name="Iijima M."/>
            <person name="Ikeda M."/>
            <person name="Ikeno M."/>
            <person name="Itoh S."/>
            <person name="Itoh T."/>
            <person name="Itoh Y."/>
            <person name="Itoh Y."/>
            <person name="Iwabuchi A."/>
            <person name="Kamiya K."/>
            <person name="Karasawa W."/>
            <person name="Katagiri S."/>
            <person name="Kikuta A."/>
            <person name="Kobayashi N."/>
            <person name="Kono I."/>
            <person name="Machita K."/>
            <person name="Maehara T."/>
            <person name="Mizuno H."/>
            <person name="Mizubayashi T."/>
            <person name="Mukai Y."/>
            <person name="Nagasaki H."/>
            <person name="Nakashima M."/>
            <person name="Nakama Y."/>
            <person name="Nakamichi Y."/>
            <person name="Nakamura M."/>
            <person name="Namiki N."/>
            <person name="Negishi M."/>
            <person name="Ohta I."/>
            <person name="Ono N."/>
            <person name="Saji S."/>
            <person name="Sakai K."/>
            <person name="Shibata M."/>
            <person name="Shimokawa T."/>
            <person name="Shomura A."/>
            <person name="Song J."/>
            <person name="Takazaki Y."/>
            <person name="Terasawa K."/>
            <person name="Tsuji K."/>
            <person name="Waki K."/>
            <person name="Yamagata H."/>
            <person name="Yamane H."/>
            <person name="Yoshiki S."/>
            <person name="Yoshihara R."/>
            <person name="Yukawa K."/>
            <person name="Zhong H."/>
            <person name="Iwama H."/>
            <person name="Endo T."/>
            <person name="Ito H."/>
            <person name="Hahn J.H."/>
            <person name="Kim H.I."/>
            <person name="Eun M.Y."/>
            <person name="Yano M."/>
            <person name="Jiang J."/>
            <person name="Gojobori T."/>
        </authorList>
    </citation>
    <scope>NUCLEOTIDE SEQUENCE</scope>
</reference>
<dbReference type="Proteomes" id="UP000000763">
    <property type="component" value="Chromosome 1"/>
</dbReference>
<evidence type="ECO:0000256" key="1">
    <source>
        <dbReference type="SAM" id="MobiDB-lite"/>
    </source>
</evidence>
<dbReference type="EMBL" id="AP003378">
    <property type="protein sequence ID" value="BAD82215.1"/>
    <property type="molecule type" value="Genomic_DNA"/>
</dbReference>
<protein>
    <submittedName>
        <fullName evidence="2">Uncharacterized protein</fullName>
    </submittedName>
</protein>